<evidence type="ECO:0000256" key="7">
    <source>
        <dbReference type="ARBA" id="ARBA00023136"/>
    </source>
</evidence>
<dbReference type="Proteomes" id="UP001274830">
    <property type="component" value="Unassembled WGS sequence"/>
</dbReference>
<comment type="subcellular location">
    <subcellularLocation>
        <location evidence="2">Endoplasmic reticulum</location>
    </subcellularLocation>
    <subcellularLocation>
        <location evidence="3">Membrane</location>
    </subcellularLocation>
    <subcellularLocation>
        <location evidence="1">Mitochondrion</location>
    </subcellularLocation>
</comment>
<dbReference type="GO" id="GO:0016020">
    <property type="term" value="C:membrane"/>
    <property type="evidence" value="ECO:0007669"/>
    <property type="project" value="UniProtKB-SubCell"/>
</dbReference>
<protein>
    <recommendedName>
        <fullName evidence="10">DUF676 domain-containing protein</fullName>
    </recommendedName>
</protein>
<feature type="region of interest" description="Disordered" evidence="9">
    <location>
        <begin position="330"/>
        <end position="385"/>
    </location>
</feature>
<comment type="similarity">
    <text evidence="4">Belongs to the putative lipase ROG1 family.</text>
</comment>
<feature type="repeat" description="ANK" evidence="8">
    <location>
        <begin position="500"/>
        <end position="526"/>
    </location>
</feature>
<dbReference type="PROSITE" id="PS50297">
    <property type="entry name" value="ANK_REP_REGION"/>
    <property type="match status" value="1"/>
</dbReference>
<evidence type="ECO:0000259" key="10">
    <source>
        <dbReference type="Pfam" id="PF05057"/>
    </source>
</evidence>
<accession>A0AAE0WQ39</accession>
<evidence type="ECO:0000256" key="4">
    <source>
        <dbReference type="ARBA" id="ARBA00007920"/>
    </source>
</evidence>
<dbReference type="PROSITE" id="PS50088">
    <property type="entry name" value="ANK_REPEAT"/>
    <property type="match status" value="1"/>
</dbReference>
<dbReference type="SMART" id="SM00248">
    <property type="entry name" value="ANK"/>
    <property type="match status" value="3"/>
</dbReference>
<name>A0AAE0WQ39_9PEZI</name>
<dbReference type="InterPro" id="IPR002110">
    <property type="entry name" value="Ankyrin_rpt"/>
</dbReference>
<proteinExistence type="inferred from homology"/>
<keyword evidence="12" id="KW-1185">Reference proteome</keyword>
<keyword evidence="7" id="KW-0472">Membrane</keyword>
<dbReference type="InterPro" id="IPR007751">
    <property type="entry name" value="DUF676_lipase-like"/>
</dbReference>
<dbReference type="InterPro" id="IPR029058">
    <property type="entry name" value="AB_hydrolase_fold"/>
</dbReference>
<dbReference type="SUPFAM" id="SSF53474">
    <property type="entry name" value="alpha/beta-Hydrolases"/>
    <property type="match status" value="1"/>
</dbReference>
<evidence type="ECO:0000256" key="1">
    <source>
        <dbReference type="ARBA" id="ARBA00004173"/>
    </source>
</evidence>
<dbReference type="InterPro" id="IPR052374">
    <property type="entry name" value="SERAC1"/>
</dbReference>
<evidence type="ECO:0000256" key="5">
    <source>
        <dbReference type="ARBA" id="ARBA00022824"/>
    </source>
</evidence>
<sequence length="599" mass="64885">MAAPSPALAGLPFPDLNGPEFQQGLRVIVDPGEATQVDVVAVHGLNPTNSASHALSTWTKDDKLWLRDMLPNEAQTARVMLFAYNANVTFDSSTAGILEQANNLLNRLRMKRRGEEAERRPLIFIAHSLGGLVVKHAIVTAANVNRYKPIHRATYGLVFFGTPHQGSANATSLGKLAANIMRAVYHEPKNSFMDSLEKDSSFSQSLSNEFRSFAENYRIISFYETKPMHGIGIVVDQTSASLSLGANREWPIALNRDHTSLCRFNGSDDQDDYEQVEGNVCEMIEEAIKHSGSVAGLGITSSPPPAATYSPPLAATTAYSPPLSGATAFTPPMPHTTPYTPPLPHTTSSPDIKGANTYPGLTNQLPPPARNDSYQGSIRSEPAIDSRSIVESINQSTMSLALSDASSEQYPNGANDSNKRNSTSTVTTEYSTLDKQRTNSGTNSSGRRQVQSPSLFSSISMNMSDGEGTAFRLAAAEGDYARVKFMLEKGVGIDNSGVWDGYTALADAALHGQEEVIELLLEKGANPAFHCISSKKRYGSKENTPLSLAAAKNHIGSMKILLQHHVYAPSEIERARAAAKDRNRLDAQRLLNDPSSWHL</sequence>
<dbReference type="GO" id="GO:0005739">
    <property type="term" value="C:mitochondrion"/>
    <property type="evidence" value="ECO:0007669"/>
    <property type="project" value="UniProtKB-SubCell"/>
</dbReference>
<gene>
    <name evidence="11" type="ORF">LTR78_004347</name>
</gene>
<feature type="compositionally biased region" description="Polar residues" evidence="9">
    <location>
        <begin position="400"/>
        <end position="431"/>
    </location>
</feature>
<organism evidence="11 12">
    <name type="scientific">Recurvomyces mirabilis</name>
    <dbReference type="NCBI Taxonomy" id="574656"/>
    <lineage>
        <taxon>Eukaryota</taxon>
        <taxon>Fungi</taxon>
        <taxon>Dikarya</taxon>
        <taxon>Ascomycota</taxon>
        <taxon>Pezizomycotina</taxon>
        <taxon>Dothideomycetes</taxon>
        <taxon>Dothideomycetidae</taxon>
        <taxon>Mycosphaerellales</taxon>
        <taxon>Teratosphaeriaceae</taxon>
        <taxon>Recurvomyces</taxon>
    </lineage>
</organism>
<keyword evidence="8" id="KW-0040">ANK repeat</keyword>
<dbReference type="AlphaFoldDB" id="A0AAE0WQ39"/>
<feature type="compositionally biased region" description="Pro residues" evidence="9">
    <location>
        <begin position="331"/>
        <end position="344"/>
    </location>
</feature>
<dbReference type="PANTHER" id="PTHR48182:SF2">
    <property type="entry name" value="PROTEIN SERAC1"/>
    <property type="match status" value="1"/>
</dbReference>
<evidence type="ECO:0000256" key="2">
    <source>
        <dbReference type="ARBA" id="ARBA00004240"/>
    </source>
</evidence>
<dbReference type="SUPFAM" id="SSF48403">
    <property type="entry name" value="Ankyrin repeat"/>
    <property type="match status" value="1"/>
</dbReference>
<dbReference type="Gene3D" id="3.40.50.1820">
    <property type="entry name" value="alpha/beta hydrolase"/>
    <property type="match status" value="1"/>
</dbReference>
<feature type="region of interest" description="Disordered" evidence="9">
    <location>
        <begin position="400"/>
        <end position="454"/>
    </location>
</feature>
<feature type="domain" description="DUF676" evidence="10">
    <location>
        <begin position="39"/>
        <end position="173"/>
    </location>
</feature>
<keyword evidence="5" id="KW-0256">Endoplasmic reticulum</keyword>
<evidence type="ECO:0000313" key="11">
    <source>
        <dbReference type="EMBL" id="KAK3675706.1"/>
    </source>
</evidence>
<dbReference type="Pfam" id="PF12796">
    <property type="entry name" value="Ank_2"/>
    <property type="match status" value="1"/>
</dbReference>
<evidence type="ECO:0000256" key="3">
    <source>
        <dbReference type="ARBA" id="ARBA00004370"/>
    </source>
</evidence>
<keyword evidence="6" id="KW-0496">Mitochondrion</keyword>
<feature type="compositionally biased region" description="Polar residues" evidence="9">
    <location>
        <begin position="438"/>
        <end position="454"/>
    </location>
</feature>
<evidence type="ECO:0000256" key="6">
    <source>
        <dbReference type="ARBA" id="ARBA00023128"/>
    </source>
</evidence>
<evidence type="ECO:0000313" key="12">
    <source>
        <dbReference type="Proteomes" id="UP001274830"/>
    </source>
</evidence>
<evidence type="ECO:0000256" key="8">
    <source>
        <dbReference type="PROSITE-ProRule" id="PRU00023"/>
    </source>
</evidence>
<dbReference type="PANTHER" id="PTHR48182">
    <property type="entry name" value="PROTEIN SERAC1"/>
    <property type="match status" value="1"/>
</dbReference>
<comment type="caution">
    <text evidence="11">The sequence shown here is derived from an EMBL/GenBank/DDBJ whole genome shotgun (WGS) entry which is preliminary data.</text>
</comment>
<dbReference type="EMBL" id="JAUTXT010000013">
    <property type="protein sequence ID" value="KAK3675706.1"/>
    <property type="molecule type" value="Genomic_DNA"/>
</dbReference>
<reference evidence="11" key="1">
    <citation type="submission" date="2023-07" db="EMBL/GenBank/DDBJ databases">
        <title>Black Yeasts Isolated from many extreme environments.</title>
        <authorList>
            <person name="Coleine C."/>
            <person name="Stajich J.E."/>
            <person name="Selbmann L."/>
        </authorList>
    </citation>
    <scope>NUCLEOTIDE SEQUENCE</scope>
    <source>
        <strain evidence="11">CCFEE 5485</strain>
    </source>
</reference>
<dbReference type="GO" id="GO:0005783">
    <property type="term" value="C:endoplasmic reticulum"/>
    <property type="evidence" value="ECO:0007669"/>
    <property type="project" value="UniProtKB-SubCell"/>
</dbReference>
<dbReference type="Pfam" id="PF05057">
    <property type="entry name" value="DUF676"/>
    <property type="match status" value="1"/>
</dbReference>
<dbReference type="InterPro" id="IPR036770">
    <property type="entry name" value="Ankyrin_rpt-contain_sf"/>
</dbReference>
<dbReference type="Gene3D" id="1.25.40.20">
    <property type="entry name" value="Ankyrin repeat-containing domain"/>
    <property type="match status" value="1"/>
</dbReference>
<evidence type="ECO:0000256" key="9">
    <source>
        <dbReference type="SAM" id="MobiDB-lite"/>
    </source>
</evidence>